<sequence length="406" mass="44895">MPNIFADRGNGDIFANRDALNDEYVPNEIVGREAEKDAYADALLPVYHGETPNNVFLYGLNGVGKTVLTHWILDQLVSADGLTTSVTPVYINCEQLNTSYQLTIAVTNHLVDTPDNRLPKTGLPASEVYERFFHELERQGGIVLMALDEIDAISEVETFLYSVSRARSNRDLQETKLGIIGISTDTSFTANLPADVRSTLREQVIEFPPYDGIQLIDVLEQRVETAFHPDVVTEGAIQLAAALGANNQGDARFALDLLRDAGDLARKTDDSTVTDDLVEQAREEYETDRPASVLSDLPLNIQLVMYAIVTLTAESADEITSNDIYERYTALTAPVSFEPVSARRAHDYYSQLHNLTLITATERSGSHGRYMVYSLALELETAVDALDECIDIVGIHPTIQSMVDFD</sequence>
<dbReference type="Gene3D" id="1.10.8.60">
    <property type="match status" value="1"/>
</dbReference>
<comment type="caution">
    <text evidence="8">The sequence shown here is derived from an EMBL/GenBank/DDBJ whole genome shotgun (WGS) entry which is preliminary data.</text>
</comment>
<organism evidence="8 9">
    <name type="scientific">Halocatena marina</name>
    <dbReference type="NCBI Taxonomy" id="2934937"/>
    <lineage>
        <taxon>Archaea</taxon>
        <taxon>Methanobacteriati</taxon>
        <taxon>Methanobacteriota</taxon>
        <taxon>Stenosarchaea group</taxon>
        <taxon>Halobacteria</taxon>
        <taxon>Halobacteriales</taxon>
        <taxon>Natronomonadaceae</taxon>
        <taxon>Halocatena</taxon>
    </lineage>
</organism>
<dbReference type="EMBL" id="JBHTAX010000007">
    <property type="protein sequence ID" value="MFC7193227.1"/>
    <property type="molecule type" value="Genomic_DNA"/>
</dbReference>
<dbReference type="InterPro" id="IPR036388">
    <property type="entry name" value="WH-like_DNA-bd_sf"/>
</dbReference>
<feature type="domain" description="Cdc6 C-terminal" evidence="7">
    <location>
        <begin position="305"/>
        <end position="386"/>
    </location>
</feature>
<dbReference type="InterPro" id="IPR055237">
    <property type="entry name" value="Cdc6_lid"/>
</dbReference>
<dbReference type="InterPro" id="IPR049945">
    <property type="entry name" value="AAA_22"/>
</dbReference>
<dbReference type="InterPro" id="IPR014277">
    <property type="entry name" value="Orc1/Cdc6_arc"/>
</dbReference>
<evidence type="ECO:0000259" key="7">
    <source>
        <dbReference type="SMART" id="SM01074"/>
    </source>
</evidence>
<feature type="binding site" evidence="5">
    <location>
        <begin position="63"/>
        <end position="67"/>
    </location>
    <ligand>
        <name>ATP</name>
        <dbReference type="ChEBI" id="CHEBI:30616"/>
    </ligand>
</feature>
<evidence type="ECO:0000256" key="5">
    <source>
        <dbReference type="HAMAP-Rule" id="MF_01407"/>
    </source>
</evidence>
<dbReference type="InterPro" id="IPR050311">
    <property type="entry name" value="ORC1/CDC6"/>
</dbReference>
<evidence type="ECO:0000256" key="1">
    <source>
        <dbReference type="ARBA" id="ARBA00006184"/>
    </source>
</evidence>
<protein>
    <recommendedName>
        <fullName evidence="5">ORC1-type DNA replication protein</fullName>
    </recommendedName>
</protein>
<keyword evidence="3 5" id="KW-0547">Nucleotide-binding</keyword>
<keyword evidence="9" id="KW-1185">Reference proteome</keyword>
<dbReference type="Pfam" id="PF09079">
    <property type="entry name" value="WHD_Cdc6"/>
    <property type="match status" value="1"/>
</dbReference>
<dbReference type="Gene3D" id="1.10.10.10">
    <property type="entry name" value="Winged helix-like DNA-binding domain superfamily/Winged helix DNA-binding domain"/>
    <property type="match status" value="1"/>
</dbReference>
<feature type="domain" description="AAA+ ATPase" evidence="6">
    <location>
        <begin position="51"/>
        <end position="211"/>
    </location>
</feature>
<dbReference type="InterPro" id="IPR027417">
    <property type="entry name" value="P-loop_NTPase"/>
</dbReference>
<dbReference type="Proteomes" id="UP001596417">
    <property type="component" value="Unassembled WGS sequence"/>
</dbReference>
<dbReference type="InterPro" id="IPR003593">
    <property type="entry name" value="AAA+_ATPase"/>
</dbReference>
<dbReference type="GO" id="GO:0005524">
    <property type="term" value="F:ATP binding"/>
    <property type="evidence" value="ECO:0007669"/>
    <property type="project" value="UniProtKB-UniRule"/>
</dbReference>
<dbReference type="Pfam" id="PF13401">
    <property type="entry name" value="AAA_22"/>
    <property type="match status" value="1"/>
</dbReference>
<dbReference type="PANTHER" id="PTHR10763">
    <property type="entry name" value="CELL DIVISION CONTROL PROTEIN 6-RELATED"/>
    <property type="match status" value="1"/>
</dbReference>
<evidence type="ECO:0000313" key="9">
    <source>
        <dbReference type="Proteomes" id="UP001596417"/>
    </source>
</evidence>
<dbReference type="InterPro" id="IPR015163">
    <property type="entry name" value="Cdc6_C"/>
</dbReference>
<keyword evidence="2 5" id="KW-0235">DNA replication</keyword>
<feature type="binding site" evidence="5">
    <location>
        <position position="222"/>
    </location>
    <ligand>
        <name>ATP</name>
        <dbReference type="ChEBI" id="CHEBI:30616"/>
    </ligand>
</feature>
<dbReference type="NCBIfam" id="TIGR02928">
    <property type="entry name" value="orc1/cdc6 family replication initiation protein"/>
    <property type="match status" value="1"/>
</dbReference>
<dbReference type="PANTHER" id="PTHR10763:SF22">
    <property type="entry name" value="ORC1-TYPE DNA REPLICATION PROTEIN"/>
    <property type="match status" value="1"/>
</dbReference>
<evidence type="ECO:0000256" key="4">
    <source>
        <dbReference type="ARBA" id="ARBA00022840"/>
    </source>
</evidence>
<dbReference type="CDD" id="cd08768">
    <property type="entry name" value="Cdc6_C"/>
    <property type="match status" value="1"/>
</dbReference>
<reference evidence="8 9" key="1">
    <citation type="journal article" date="2019" name="Int. J. Syst. Evol. Microbiol.">
        <title>The Global Catalogue of Microorganisms (GCM) 10K type strain sequencing project: providing services to taxonomists for standard genome sequencing and annotation.</title>
        <authorList>
            <consortium name="The Broad Institute Genomics Platform"/>
            <consortium name="The Broad Institute Genome Sequencing Center for Infectious Disease"/>
            <person name="Wu L."/>
            <person name="Ma J."/>
        </authorList>
    </citation>
    <scope>NUCLEOTIDE SEQUENCE [LARGE SCALE GENOMIC DNA]</scope>
    <source>
        <strain evidence="8 9">RDMS1</strain>
    </source>
</reference>
<dbReference type="RefSeq" id="WP_390207063.1">
    <property type="nucleotide sequence ID" value="NZ_JBHSZC010000006.1"/>
</dbReference>
<accession>A0ABD5YXS4</accession>
<dbReference type="Gene3D" id="3.40.50.300">
    <property type="entry name" value="P-loop containing nucleotide triphosphate hydrolases"/>
    <property type="match status" value="1"/>
</dbReference>
<dbReference type="Pfam" id="PF22703">
    <property type="entry name" value="Cdc6_lid"/>
    <property type="match status" value="1"/>
</dbReference>
<dbReference type="SMART" id="SM00382">
    <property type="entry name" value="AAA"/>
    <property type="match status" value="1"/>
</dbReference>
<evidence type="ECO:0000256" key="2">
    <source>
        <dbReference type="ARBA" id="ARBA00022705"/>
    </source>
</evidence>
<dbReference type="AlphaFoldDB" id="A0ABD5YXS4"/>
<evidence type="ECO:0000313" key="8">
    <source>
        <dbReference type="EMBL" id="MFC7193227.1"/>
    </source>
</evidence>
<proteinExistence type="inferred from homology"/>
<dbReference type="InterPro" id="IPR036390">
    <property type="entry name" value="WH_DNA-bd_sf"/>
</dbReference>
<dbReference type="GO" id="GO:0006260">
    <property type="term" value="P:DNA replication"/>
    <property type="evidence" value="ECO:0007669"/>
    <property type="project" value="UniProtKB-UniRule"/>
</dbReference>
<dbReference type="HAMAP" id="MF_01407">
    <property type="entry name" value="ORC1_type_DNA_replic_protein"/>
    <property type="match status" value="1"/>
</dbReference>
<evidence type="ECO:0000256" key="3">
    <source>
        <dbReference type="ARBA" id="ARBA00022741"/>
    </source>
</evidence>
<comment type="function">
    <text evidence="5">Involved in regulation of DNA replication.</text>
</comment>
<dbReference type="SUPFAM" id="SSF46785">
    <property type="entry name" value="Winged helix' DNA-binding domain"/>
    <property type="match status" value="1"/>
</dbReference>
<comment type="similarity">
    <text evidence="1 5">Belongs to the CDC6/cdc18 family.</text>
</comment>
<keyword evidence="4 5" id="KW-0067">ATP-binding</keyword>
<dbReference type="SMART" id="SM01074">
    <property type="entry name" value="Cdc6_C"/>
    <property type="match status" value="1"/>
</dbReference>
<gene>
    <name evidence="8" type="ORF">ACFQL7_27855</name>
</gene>
<dbReference type="SUPFAM" id="SSF52540">
    <property type="entry name" value="P-loop containing nucleoside triphosphate hydrolases"/>
    <property type="match status" value="1"/>
</dbReference>
<feature type="binding site" evidence="5">
    <location>
        <position position="210"/>
    </location>
    <ligand>
        <name>ATP</name>
        <dbReference type="ChEBI" id="CHEBI:30616"/>
    </ligand>
</feature>
<name>A0ABD5YXS4_9EURY</name>
<evidence type="ECO:0000259" key="6">
    <source>
        <dbReference type="SMART" id="SM00382"/>
    </source>
</evidence>